<gene>
    <name evidence="8" type="ORF">GPUH_LOCUS24703</name>
</gene>
<dbReference type="EMBL" id="UYRT01102161">
    <property type="protein sequence ID" value="VDN43214.1"/>
    <property type="molecule type" value="Genomic_DNA"/>
</dbReference>
<evidence type="ECO:0000256" key="3">
    <source>
        <dbReference type="ARBA" id="ARBA00022771"/>
    </source>
</evidence>
<feature type="region of interest" description="Disordered" evidence="6">
    <location>
        <begin position="1"/>
        <end position="28"/>
    </location>
</feature>
<dbReference type="FunFam" id="3.30.160.60:FF:000100">
    <property type="entry name" value="Zinc finger 45-like"/>
    <property type="match status" value="1"/>
</dbReference>
<accession>A0A183EUR1</accession>
<sequence>MGLSATGSYTLASDSRKRSPAGSSYNVSTGRHVCQACGKSYSSEWNLERHQRESCPYQAKRYKTVDERNIDR</sequence>
<reference evidence="8 9" key="2">
    <citation type="submission" date="2018-11" db="EMBL/GenBank/DDBJ databases">
        <authorList>
            <consortium name="Pathogen Informatics"/>
        </authorList>
    </citation>
    <scope>NUCLEOTIDE SEQUENCE [LARGE SCALE GENOMIC DNA]</scope>
</reference>
<evidence type="ECO:0000256" key="2">
    <source>
        <dbReference type="ARBA" id="ARBA00022737"/>
    </source>
</evidence>
<dbReference type="OrthoDB" id="5865602at2759"/>
<dbReference type="GO" id="GO:0008270">
    <property type="term" value="F:zinc ion binding"/>
    <property type="evidence" value="ECO:0007669"/>
    <property type="project" value="UniProtKB-KW"/>
</dbReference>
<dbReference type="AlphaFoldDB" id="A0A183EUR1"/>
<evidence type="ECO:0000256" key="5">
    <source>
        <dbReference type="PROSITE-ProRule" id="PRU00042"/>
    </source>
</evidence>
<evidence type="ECO:0000313" key="9">
    <source>
        <dbReference type="Proteomes" id="UP000271098"/>
    </source>
</evidence>
<dbReference type="SUPFAM" id="SSF57667">
    <property type="entry name" value="beta-beta-alpha zinc fingers"/>
    <property type="match status" value="1"/>
</dbReference>
<evidence type="ECO:0000259" key="7">
    <source>
        <dbReference type="PROSITE" id="PS50157"/>
    </source>
</evidence>
<evidence type="ECO:0000256" key="6">
    <source>
        <dbReference type="SAM" id="MobiDB-lite"/>
    </source>
</evidence>
<dbReference type="WBParaSite" id="GPUH_0002473201-mRNA-1">
    <property type="protein sequence ID" value="GPUH_0002473201-mRNA-1"/>
    <property type="gene ID" value="GPUH_0002473201"/>
</dbReference>
<keyword evidence="2" id="KW-0677">Repeat</keyword>
<dbReference type="Proteomes" id="UP000271098">
    <property type="component" value="Unassembled WGS sequence"/>
</dbReference>
<keyword evidence="4" id="KW-0862">Zinc</keyword>
<dbReference type="InterPro" id="IPR036236">
    <property type="entry name" value="Znf_C2H2_sf"/>
</dbReference>
<evidence type="ECO:0000313" key="8">
    <source>
        <dbReference type="EMBL" id="VDN43214.1"/>
    </source>
</evidence>
<dbReference type="PROSITE" id="PS50157">
    <property type="entry name" value="ZINC_FINGER_C2H2_2"/>
    <property type="match status" value="1"/>
</dbReference>
<reference evidence="10" key="1">
    <citation type="submission" date="2016-06" db="UniProtKB">
        <authorList>
            <consortium name="WormBaseParasite"/>
        </authorList>
    </citation>
    <scope>IDENTIFICATION</scope>
</reference>
<evidence type="ECO:0000313" key="10">
    <source>
        <dbReference type="WBParaSite" id="GPUH_0002473201-mRNA-1"/>
    </source>
</evidence>
<dbReference type="InterPro" id="IPR013087">
    <property type="entry name" value="Znf_C2H2_type"/>
</dbReference>
<proteinExistence type="predicted"/>
<evidence type="ECO:0000256" key="4">
    <source>
        <dbReference type="ARBA" id="ARBA00022833"/>
    </source>
</evidence>
<keyword evidence="9" id="KW-1185">Reference proteome</keyword>
<dbReference type="Gene3D" id="3.30.160.60">
    <property type="entry name" value="Classic Zinc Finger"/>
    <property type="match status" value="1"/>
</dbReference>
<name>A0A183EUR1_9BILA</name>
<organism evidence="10">
    <name type="scientific">Gongylonema pulchrum</name>
    <dbReference type="NCBI Taxonomy" id="637853"/>
    <lineage>
        <taxon>Eukaryota</taxon>
        <taxon>Metazoa</taxon>
        <taxon>Ecdysozoa</taxon>
        <taxon>Nematoda</taxon>
        <taxon>Chromadorea</taxon>
        <taxon>Rhabditida</taxon>
        <taxon>Spirurina</taxon>
        <taxon>Spiruromorpha</taxon>
        <taxon>Spiruroidea</taxon>
        <taxon>Gongylonematidae</taxon>
        <taxon>Gongylonema</taxon>
    </lineage>
</organism>
<evidence type="ECO:0000256" key="1">
    <source>
        <dbReference type="ARBA" id="ARBA00022723"/>
    </source>
</evidence>
<protein>
    <submittedName>
        <fullName evidence="10">C2H2-type domain-containing protein</fullName>
    </submittedName>
</protein>
<feature type="compositionally biased region" description="Polar residues" evidence="6">
    <location>
        <begin position="1"/>
        <end position="13"/>
    </location>
</feature>
<keyword evidence="1" id="KW-0479">Metal-binding</keyword>
<feature type="domain" description="C2H2-type" evidence="7">
    <location>
        <begin position="32"/>
        <end position="62"/>
    </location>
</feature>
<keyword evidence="3 5" id="KW-0863">Zinc-finger</keyword>